<organism evidence="1 2">
    <name type="scientific">Punica granatum</name>
    <name type="common">Pomegranate</name>
    <dbReference type="NCBI Taxonomy" id="22663"/>
    <lineage>
        <taxon>Eukaryota</taxon>
        <taxon>Viridiplantae</taxon>
        <taxon>Streptophyta</taxon>
        <taxon>Embryophyta</taxon>
        <taxon>Tracheophyta</taxon>
        <taxon>Spermatophyta</taxon>
        <taxon>Magnoliopsida</taxon>
        <taxon>eudicotyledons</taxon>
        <taxon>Gunneridae</taxon>
        <taxon>Pentapetalae</taxon>
        <taxon>rosids</taxon>
        <taxon>malvids</taxon>
        <taxon>Myrtales</taxon>
        <taxon>Lythraceae</taxon>
        <taxon>Punica</taxon>
    </lineage>
</organism>
<accession>A0A2I0KI88</accession>
<protein>
    <submittedName>
        <fullName evidence="1">Uncharacterized protein</fullName>
    </submittedName>
</protein>
<keyword evidence="2" id="KW-1185">Reference proteome</keyword>
<evidence type="ECO:0000313" key="2">
    <source>
        <dbReference type="Proteomes" id="UP000233551"/>
    </source>
</evidence>
<name>A0A2I0KI88_PUNGR</name>
<sequence>MSMFALTHSWNLGNRNWRRTAIRLVNVSGWRKGTEPISPKKSTRRLRPTLNHPRCTLRHLRLRQEYSRRIRAPFRHISRPRHLQRFYPPRHRLLCWPRPRSMQPLHRRFFRPQAHPLQLILKPQISPPIHLHNLTPAFPTKHRRQ</sequence>
<dbReference type="AlphaFoldDB" id="A0A2I0KI88"/>
<gene>
    <name evidence="1" type="ORF">CRG98_012120</name>
</gene>
<dbReference type="EMBL" id="PGOL01000597">
    <property type="protein sequence ID" value="PKI67536.1"/>
    <property type="molecule type" value="Genomic_DNA"/>
</dbReference>
<evidence type="ECO:0000313" key="1">
    <source>
        <dbReference type="EMBL" id="PKI67536.1"/>
    </source>
</evidence>
<proteinExistence type="predicted"/>
<reference evidence="1 2" key="1">
    <citation type="submission" date="2017-11" db="EMBL/GenBank/DDBJ databases">
        <title>De-novo sequencing of pomegranate (Punica granatum L.) genome.</title>
        <authorList>
            <person name="Akparov Z."/>
            <person name="Amiraslanov A."/>
            <person name="Hajiyeva S."/>
            <person name="Abbasov M."/>
            <person name="Kaur K."/>
            <person name="Hamwieh A."/>
            <person name="Solovyev V."/>
            <person name="Salamov A."/>
            <person name="Braich B."/>
            <person name="Kosarev P."/>
            <person name="Mahmoud A."/>
            <person name="Hajiyev E."/>
            <person name="Babayeva S."/>
            <person name="Izzatullayeva V."/>
            <person name="Mammadov A."/>
            <person name="Mammadov A."/>
            <person name="Sharifova S."/>
            <person name="Ojaghi J."/>
            <person name="Eynullazada K."/>
            <person name="Bayramov B."/>
            <person name="Abdulazimova A."/>
            <person name="Shahmuradov I."/>
        </authorList>
    </citation>
    <scope>NUCLEOTIDE SEQUENCE [LARGE SCALE GENOMIC DNA]</scope>
    <source>
        <strain evidence="2">cv. AG2017</strain>
        <tissue evidence="1">Leaf</tissue>
    </source>
</reference>
<comment type="caution">
    <text evidence="1">The sequence shown here is derived from an EMBL/GenBank/DDBJ whole genome shotgun (WGS) entry which is preliminary data.</text>
</comment>
<dbReference type="Proteomes" id="UP000233551">
    <property type="component" value="Unassembled WGS sequence"/>
</dbReference>